<evidence type="ECO:0000256" key="3">
    <source>
        <dbReference type="ARBA" id="ARBA00008737"/>
    </source>
</evidence>
<dbReference type="GO" id="GO:0000162">
    <property type="term" value="P:L-tryptophan biosynthetic process"/>
    <property type="evidence" value="ECO:0007669"/>
    <property type="project" value="UniProtKB-UniRule"/>
</dbReference>
<evidence type="ECO:0000256" key="4">
    <source>
        <dbReference type="ARBA" id="ARBA00022605"/>
    </source>
</evidence>
<dbReference type="GO" id="GO:0004640">
    <property type="term" value="F:phosphoribosylanthranilate isomerase activity"/>
    <property type="evidence" value="ECO:0007669"/>
    <property type="project" value="TreeGrafter"/>
</dbReference>
<dbReference type="PANTHER" id="PTHR22854">
    <property type="entry name" value="TRYPTOPHAN BIOSYNTHESIS PROTEIN"/>
    <property type="match status" value="1"/>
</dbReference>
<dbReference type="OrthoDB" id="9804217at2"/>
<comment type="caution">
    <text evidence="11">The sequence shown here is derived from an EMBL/GenBank/DDBJ whole genome shotgun (WGS) entry which is preliminary data.</text>
</comment>
<dbReference type="EC" id="4.1.1.48" evidence="9"/>
<dbReference type="PANTHER" id="PTHR22854:SF2">
    <property type="entry name" value="INDOLE-3-GLYCEROL-PHOSPHATE SYNTHASE"/>
    <property type="match status" value="1"/>
</dbReference>
<gene>
    <name evidence="9" type="primary">trpC</name>
    <name evidence="11" type="ORF">EV212_11144</name>
</gene>
<dbReference type="Gene3D" id="3.20.20.70">
    <property type="entry name" value="Aldolase class I"/>
    <property type="match status" value="1"/>
</dbReference>
<keyword evidence="6 9" id="KW-0822">Tryptophan biosynthesis</keyword>
<dbReference type="HAMAP" id="MF_00134_B">
    <property type="entry name" value="IGPS_B"/>
    <property type="match status" value="1"/>
</dbReference>
<name>A0A4R2LKQ4_9FIRM</name>
<comment type="pathway">
    <text evidence="2 9">Amino-acid biosynthesis; L-tryptophan biosynthesis; L-tryptophan from chorismate: step 4/5.</text>
</comment>
<keyword evidence="8 9" id="KW-0456">Lyase</keyword>
<dbReference type="Pfam" id="PF00218">
    <property type="entry name" value="IGPS"/>
    <property type="match status" value="1"/>
</dbReference>
<keyword evidence="12" id="KW-1185">Reference proteome</keyword>
<dbReference type="UniPathway" id="UPA00035">
    <property type="reaction ID" value="UER00043"/>
</dbReference>
<evidence type="ECO:0000256" key="2">
    <source>
        <dbReference type="ARBA" id="ARBA00004696"/>
    </source>
</evidence>
<evidence type="ECO:0000259" key="10">
    <source>
        <dbReference type="Pfam" id="PF00218"/>
    </source>
</evidence>
<dbReference type="AlphaFoldDB" id="A0A4R2LKQ4"/>
<organism evidence="11 12">
    <name type="scientific">Frisingicoccus caecimuris</name>
    <dbReference type="NCBI Taxonomy" id="1796636"/>
    <lineage>
        <taxon>Bacteria</taxon>
        <taxon>Bacillati</taxon>
        <taxon>Bacillota</taxon>
        <taxon>Clostridia</taxon>
        <taxon>Lachnospirales</taxon>
        <taxon>Lachnospiraceae</taxon>
        <taxon>Frisingicoccus</taxon>
    </lineage>
</organism>
<dbReference type="InterPro" id="IPR013798">
    <property type="entry name" value="Indole-3-glycerol_P_synth_dom"/>
</dbReference>
<dbReference type="EMBL" id="SLXA01000011">
    <property type="protein sequence ID" value="TCO83892.1"/>
    <property type="molecule type" value="Genomic_DNA"/>
</dbReference>
<dbReference type="FunFam" id="3.20.20.70:FF:000024">
    <property type="entry name" value="Indole-3-glycerol phosphate synthase"/>
    <property type="match status" value="1"/>
</dbReference>
<evidence type="ECO:0000313" key="12">
    <source>
        <dbReference type="Proteomes" id="UP000295711"/>
    </source>
</evidence>
<dbReference type="InterPro" id="IPR001468">
    <property type="entry name" value="Indole-3-GlycerolPSynthase_CS"/>
</dbReference>
<evidence type="ECO:0000256" key="7">
    <source>
        <dbReference type="ARBA" id="ARBA00023141"/>
    </source>
</evidence>
<dbReference type="Proteomes" id="UP000295711">
    <property type="component" value="Unassembled WGS sequence"/>
</dbReference>
<sequence>MILDDLVAATHRRMERDMKRAPLEYVRKHAESIRETELARAEKGAADTLMLSFAFEKNLRQPEMQFICEVKKASPSKGMIAEYFPYLEIAKAYEAAGAAAISVLTETDYFLGDDQYLKQIAETVRTPLLRKDFTVDAYQIYQAKNLGAGAVLLICAILDEQTIRSFIEICDHLGMSALVEAHDREEVRMACHAGARIIGVNNRNLKDFTVDIRNSLRLREMVSKDILFVAESGISTPEDVRALREGGVNGVLIGESLMRAKDKKAMLDYLRGKQS</sequence>
<dbReference type="PROSITE" id="PS00614">
    <property type="entry name" value="IGPS"/>
    <property type="match status" value="1"/>
</dbReference>
<dbReference type="InterPro" id="IPR045186">
    <property type="entry name" value="Indole-3-glycerol_P_synth"/>
</dbReference>
<proteinExistence type="inferred from homology"/>
<dbReference type="InterPro" id="IPR013785">
    <property type="entry name" value="Aldolase_TIM"/>
</dbReference>
<comment type="similarity">
    <text evidence="3 9">Belongs to the TrpC family.</text>
</comment>
<reference evidence="11 12" key="1">
    <citation type="submission" date="2019-03" db="EMBL/GenBank/DDBJ databases">
        <title>Genomic Encyclopedia of Type Strains, Phase IV (KMG-IV): sequencing the most valuable type-strain genomes for metagenomic binning, comparative biology and taxonomic classification.</title>
        <authorList>
            <person name="Goeker M."/>
        </authorList>
    </citation>
    <scope>NUCLEOTIDE SEQUENCE [LARGE SCALE GENOMIC DNA]</scope>
    <source>
        <strain evidence="11 12">DSM 28559</strain>
    </source>
</reference>
<protein>
    <recommendedName>
        <fullName evidence="9">Indole-3-glycerol phosphate synthase</fullName>
        <shortName evidence="9">IGPS</shortName>
        <ecNumber evidence="9">4.1.1.48</ecNumber>
    </recommendedName>
</protein>
<accession>A0A4R2LKQ4</accession>
<keyword evidence="7 9" id="KW-0057">Aromatic amino acid biosynthesis</keyword>
<keyword evidence="5 9" id="KW-0210">Decarboxylase</keyword>
<comment type="catalytic activity">
    <reaction evidence="1 9">
        <text>1-(2-carboxyphenylamino)-1-deoxy-D-ribulose 5-phosphate + H(+) = (1S,2R)-1-C-(indol-3-yl)glycerol 3-phosphate + CO2 + H2O</text>
        <dbReference type="Rhea" id="RHEA:23476"/>
        <dbReference type="ChEBI" id="CHEBI:15377"/>
        <dbReference type="ChEBI" id="CHEBI:15378"/>
        <dbReference type="ChEBI" id="CHEBI:16526"/>
        <dbReference type="ChEBI" id="CHEBI:58613"/>
        <dbReference type="ChEBI" id="CHEBI:58866"/>
        <dbReference type="EC" id="4.1.1.48"/>
    </reaction>
</comment>
<evidence type="ECO:0000313" key="11">
    <source>
        <dbReference type="EMBL" id="TCO83892.1"/>
    </source>
</evidence>
<feature type="domain" description="Indole-3-glycerol phosphate synthase" evidence="10">
    <location>
        <begin position="36"/>
        <end position="267"/>
    </location>
</feature>
<dbReference type="GO" id="GO:0004425">
    <property type="term" value="F:indole-3-glycerol-phosphate synthase activity"/>
    <property type="evidence" value="ECO:0007669"/>
    <property type="project" value="UniProtKB-UniRule"/>
</dbReference>
<dbReference type="InterPro" id="IPR011060">
    <property type="entry name" value="RibuloseP-bd_barrel"/>
</dbReference>
<dbReference type="NCBIfam" id="NF001377">
    <property type="entry name" value="PRK00278.2-4"/>
    <property type="match status" value="1"/>
</dbReference>
<evidence type="ECO:0000256" key="1">
    <source>
        <dbReference type="ARBA" id="ARBA00001633"/>
    </source>
</evidence>
<evidence type="ECO:0000256" key="6">
    <source>
        <dbReference type="ARBA" id="ARBA00022822"/>
    </source>
</evidence>
<dbReference type="RefSeq" id="WP_132092841.1">
    <property type="nucleotide sequence ID" value="NZ_JANKAQ010000012.1"/>
</dbReference>
<evidence type="ECO:0000256" key="9">
    <source>
        <dbReference type="HAMAP-Rule" id="MF_00134"/>
    </source>
</evidence>
<evidence type="ECO:0000256" key="5">
    <source>
        <dbReference type="ARBA" id="ARBA00022793"/>
    </source>
</evidence>
<evidence type="ECO:0000256" key="8">
    <source>
        <dbReference type="ARBA" id="ARBA00023239"/>
    </source>
</evidence>
<keyword evidence="4 9" id="KW-0028">Amino-acid biosynthesis</keyword>
<dbReference type="CDD" id="cd00331">
    <property type="entry name" value="IGPS"/>
    <property type="match status" value="1"/>
</dbReference>
<dbReference type="SUPFAM" id="SSF51366">
    <property type="entry name" value="Ribulose-phoshate binding barrel"/>
    <property type="match status" value="1"/>
</dbReference>